<sequence length="657" mass="75678">MTSMTAISYMEQLFLVIFLFSYKWLLSQASRLTMDPTYDGAPGTENIPTYACSQSAMPERIEVPEELVPWRQPFSSYHPPYWTAPCSFRYCDPEVNSTLEIRFNKKDRGIDRRMVRRLNGVKVYYKVREGLPLNPLGRTGIAGRGYLPRWGPTHLVKVILSYETAFVLFPASQEDMTLEHTAAALTCLPQSLCANLKKFEGDIAWMADLYMKFTEMNLQLQGEDFNSIKTKVSFNAFVSKLLYFENNLAGEEFYYFKNLCEIRSKGRPNEQSAKCTVVISNCFIETSSNVTAFSDMEQLFLVILLFSYKWLLSQTTYTCSPSAMPERIEVPEELVSWSQPFPSYYPPYWTAPCSFRYCDPEMNSTLGITFNQKARGIDRRMVRRLNGMKLYYNVSEGLPLNPLGRTGIAGRGYLPRWGPTHLAKVILVRKRHGHVRMEYLAAKDKLTFTDDVFSNFVDKLSSRKLSQRVIDAVRNSSKYRYRSDVAEKVLYKAEASAIKVWFLISSQCKVVADTMPSPLDTDNAWIELSVYIIPCRMCKRFCKAVMENSEIAAKYEWSRKADNESFFEMLRSAERLDEERKTNSVNHRITFRRYAHRPTHRGYKRETAFAVALIALYGMGVGYFIAGLWTFAIGFVVAATVLLLIFSLVKYISRCFH</sequence>
<keyword evidence="1" id="KW-0812">Transmembrane</keyword>
<dbReference type="PANTHER" id="PTHR13030">
    <property type="entry name" value="NUDIX HYDROLASE"/>
    <property type="match status" value="1"/>
</dbReference>
<dbReference type="SUPFAM" id="SSF55811">
    <property type="entry name" value="Nudix"/>
    <property type="match status" value="2"/>
</dbReference>
<organism evidence="3">
    <name type="scientific">Trichuris suis</name>
    <name type="common">pig whipworm</name>
    <dbReference type="NCBI Taxonomy" id="68888"/>
    <lineage>
        <taxon>Eukaryota</taxon>
        <taxon>Metazoa</taxon>
        <taxon>Ecdysozoa</taxon>
        <taxon>Nematoda</taxon>
        <taxon>Enoplea</taxon>
        <taxon>Dorylaimia</taxon>
        <taxon>Trichinellida</taxon>
        <taxon>Trichuridae</taxon>
        <taxon>Trichuris</taxon>
    </lineage>
</organism>
<gene>
    <name evidence="3" type="ORF">M514_03166</name>
</gene>
<accession>A0A085N941</accession>
<evidence type="ECO:0000256" key="1">
    <source>
        <dbReference type="SAM" id="Phobius"/>
    </source>
</evidence>
<dbReference type="InterPro" id="IPR015797">
    <property type="entry name" value="NUDIX_hydrolase-like_dom_sf"/>
</dbReference>
<feature type="chain" id="PRO_5001795831" description="ADP-ribose pyrophosphatase, mitochondrial" evidence="2">
    <location>
        <begin position="30"/>
        <end position="657"/>
    </location>
</feature>
<evidence type="ECO:0000256" key="2">
    <source>
        <dbReference type="SAM" id="SignalP"/>
    </source>
</evidence>
<evidence type="ECO:0008006" key="4">
    <source>
        <dbReference type="Google" id="ProtNLM"/>
    </source>
</evidence>
<feature type="transmembrane region" description="Helical" evidence="1">
    <location>
        <begin position="631"/>
        <end position="652"/>
    </location>
</feature>
<dbReference type="PANTHER" id="PTHR13030:SF8">
    <property type="entry name" value="ADP-RIBOSE PYROPHOSPHATASE, MITOCHONDRIAL"/>
    <property type="match status" value="1"/>
</dbReference>
<keyword evidence="2" id="KW-0732">Signal</keyword>
<dbReference type="Pfam" id="PF25969">
    <property type="entry name" value="NUDT9_N"/>
    <property type="match status" value="2"/>
</dbReference>
<feature type="signal peptide" evidence="2">
    <location>
        <begin position="1"/>
        <end position="29"/>
    </location>
</feature>
<proteinExistence type="predicted"/>
<evidence type="ECO:0000313" key="3">
    <source>
        <dbReference type="EMBL" id="KFD65987.1"/>
    </source>
</evidence>
<dbReference type="EMBL" id="KL367529">
    <property type="protein sequence ID" value="KFD65987.1"/>
    <property type="molecule type" value="Genomic_DNA"/>
</dbReference>
<keyword evidence="1" id="KW-1133">Transmembrane helix</keyword>
<dbReference type="InterPro" id="IPR039989">
    <property type="entry name" value="NUDT9"/>
</dbReference>
<dbReference type="AlphaFoldDB" id="A0A085N941"/>
<reference evidence="3" key="1">
    <citation type="journal article" date="2014" name="Nat. Genet.">
        <title>Genome and transcriptome of the porcine whipworm Trichuris suis.</title>
        <authorList>
            <person name="Jex A.R."/>
            <person name="Nejsum P."/>
            <person name="Schwarz E.M."/>
            <person name="Hu L."/>
            <person name="Young N.D."/>
            <person name="Hall R.S."/>
            <person name="Korhonen P.K."/>
            <person name="Liao S."/>
            <person name="Thamsborg S."/>
            <person name="Xia J."/>
            <person name="Xu P."/>
            <person name="Wang S."/>
            <person name="Scheerlinck J.P."/>
            <person name="Hofmann A."/>
            <person name="Sternberg P.W."/>
            <person name="Wang J."/>
            <person name="Gasser R.B."/>
        </authorList>
    </citation>
    <scope>NUCLEOTIDE SEQUENCE [LARGE SCALE GENOMIC DNA]</scope>
    <source>
        <strain evidence="3">DCEP-RM93F</strain>
    </source>
</reference>
<keyword evidence="1" id="KW-0472">Membrane</keyword>
<protein>
    <recommendedName>
        <fullName evidence="4">ADP-ribose pyrophosphatase, mitochondrial</fullName>
    </recommendedName>
</protein>
<name>A0A085N941_9BILA</name>
<dbReference type="Proteomes" id="UP000030758">
    <property type="component" value="Unassembled WGS sequence"/>
</dbReference>
<dbReference type="GO" id="GO:0047631">
    <property type="term" value="F:ADP-ribose diphosphatase activity"/>
    <property type="evidence" value="ECO:0007669"/>
    <property type="project" value="InterPro"/>
</dbReference>